<feature type="domain" description="PEP-utilising enzyme mobile" evidence="1">
    <location>
        <begin position="213"/>
        <end position="283"/>
    </location>
</feature>
<accession>A0A4Y7RYE6</accession>
<gene>
    <name evidence="2" type="primary">cmdD_2</name>
    <name evidence="2" type="ORF">Pmgp_00188</name>
</gene>
<reference evidence="2 3" key="1">
    <citation type="journal article" date="2018" name="Environ. Microbiol.">
        <title>Novel energy conservation strategies and behaviour of Pelotomaculum schinkii driving syntrophic propionate catabolism.</title>
        <authorList>
            <person name="Hidalgo-Ahumada C.A.P."/>
            <person name="Nobu M.K."/>
            <person name="Narihiro T."/>
            <person name="Tamaki H."/>
            <person name="Liu W.T."/>
            <person name="Kamagata Y."/>
            <person name="Stams A.J.M."/>
            <person name="Imachi H."/>
            <person name="Sousa D.Z."/>
        </authorList>
    </citation>
    <scope>NUCLEOTIDE SEQUENCE [LARGE SCALE GENOMIC DNA]</scope>
    <source>
        <strain evidence="2 3">MGP</strain>
    </source>
</reference>
<dbReference type="RefSeq" id="WP_243119668.1">
    <property type="nucleotide sequence ID" value="NZ_QFFZ01000001.1"/>
</dbReference>
<dbReference type="PANTHER" id="PTHR43615">
    <property type="entry name" value="PHOSPHOENOLPYRUVATE SYNTHASE-RELATED"/>
    <property type="match status" value="1"/>
</dbReference>
<dbReference type="SUPFAM" id="SSF52009">
    <property type="entry name" value="Phosphohistidine domain"/>
    <property type="match status" value="1"/>
</dbReference>
<dbReference type="EMBL" id="QFFZ01000001">
    <property type="protein sequence ID" value="TEB13780.1"/>
    <property type="molecule type" value="Genomic_DNA"/>
</dbReference>
<dbReference type="InterPro" id="IPR051549">
    <property type="entry name" value="PEP_Utilizing_Enz"/>
</dbReference>
<dbReference type="Pfam" id="PF00391">
    <property type="entry name" value="PEP-utilizers"/>
    <property type="match status" value="1"/>
</dbReference>
<dbReference type="GO" id="GO:0016772">
    <property type="term" value="F:transferase activity, transferring phosphorus-containing groups"/>
    <property type="evidence" value="ECO:0007669"/>
    <property type="project" value="InterPro"/>
</dbReference>
<dbReference type="InterPro" id="IPR036637">
    <property type="entry name" value="Phosphohistidine_dom_sf"/>
</dbReference>
<dbReference type="InterPro" id="IPR008279">
    <property type="entry name" value="PEP-util_enz_mobile_dom"/>
</dbReference>
<organism evidence="2 3">
    <name type="scientific">Pelotomaculum propionicicum</name>
    <dbReference type="NCBI Taxonomy" id="258475"/>
    <lineage>
        <taxon>Bacteria</taxon>
        <taxon>Bacillati</taxon>
        <taxon>Bacillota</taxon>
        <taxon>Clostridia</taxon>
        <taxon>Eubacteriales</taxon>
        <taxon>Desulfotomaculaceae</taxon>
        <taxon>Pelotomaculum</taxon>
    </lineage>
</organism>
<evidence type="ECO:0000259" key="1">
    <source>
        <dbReference type="Pfam" id="PF00391"/>
    </source>
</evidence>
<proteinExistence type="predicted"/>
<keyword evidence="3" id="KW-1185">Reference proteome</keyword>
<comment type="caution">
    <text evidence="2">The sequence shown here is derived from an EMBL/GenBank/DDBJ whole genome shotgun (WGS) entry which is preliminary data.</text>
</comment>
<evidence type="ECO:0000313" key="3">
    <source>
        <dbReference type="Proteomes" id="UP000297597"/>
    </source>
</evidence>
<evidence type="ECO:0000313" key="2">
    <source>
        <dbReference type="EMBL" id="TEB13780.1"/>
    </source>
</evidence>
<dbReference type="PANTHER" id="PTHR43615:SF1">
    <property type="entry name" value="PPDK_N DOMAIN-CONTAINING PROTEIN"/>
    <property type="match status" value="1"/>
</dbReference>
<sequence>MRCPGEIDISNVRWREAPTMIVPAILNHMKSNRHGEHREKFRQGQKEADEYVQFILARTGKTFAGVLKIRLLSRFISIYRNTAGLREFPKYALVRLLGIYRQAILELAKSLQEKKILQQEKDVFYLSLDELVDLQENRFTGNVEALIRSRQRAFEQYQRLTPPRVITSEGEIFTGVRSGVQAPEGALVGTPVSAGVAEGYARVVYKPEEAKLNKGDILVAPFTDPGWTPLFHSAQALVVEVGGMMTHGSVIAREYGIPAVVGIDNVTKTLKDGQYVRVDGTRGFVQVLLEKCPDNYKKNQL</sequence>
<protein>
    <submittedName>
        <fullName evidence="2">Chondramide synthase cmdD</fullName>
    </submittedName>
</protein>
<dbReference type="Proteomes" id="UP000297597">
    <property type="component" value="Unassembled WGS sequence"/>
</dbReference>
<dbReference type="Gene3D" id="3.50.30.10">
    <property type="entry name" value="Phosphohistidine domain"/>
    <property type="match status" value="1"/>
</dbReference>
<name>A0A4Y7RYE6_9FIRM</name>
<dbReference type="AlphaFoldDB" id="A0A4Y7RYE6"/>